<sequence length="269" mass="29698">MKKTYVFACLVSLGLTSALLSCHNHHEIDPNDTNDLLLEFDNRVGSQELELKNKTYKNALGEEFTVTKLNYFVSNIKLKKTDGTEVKFSEQYFLTREEDPKTLLVSLKDVPAADYTALSFTIGVDSLRSTADISQRKGVLDVASYGDDAMYWSWNSGYIFLKFEGLSPVAPLRTSGEKKVEVHIGGYGGYTGRTVNNLRTITLPLPTTAEVRKKHTATIHLFADVLKLFEGKNAISFVTTNSVHSPGAGVAAADNSVNMFTVDHVHNGH</sequence>
<dbReference type="Pfam" id="PF20243">
    <property type="entry name" value="MbnP"/>
    <property type="match status" value="1"/>
</dbReference>
<evidence type="ECO:0000313" key="2">
    <source>
        <dbReference type="EMBL" id="MBB3841423.1"/>
    </source>
</evidence>
<dbReference type="AlphaFoldDB" id="A0A7W6ET74"/>
<evidence type="ECO:0000313" key="3">
    <source>
        <dbReference type="Proteomes" id="UP000541352"/>
    </source>
</evidence>
<dbReference type="RefSeq" id="WP_183979086.1">
    <property type="nucleotide sequence ID" value="NZ_JACIBY010000017.1"/>
</dbReference>
<dbReference type="PROSITE" id="PS51257">
    <property type="entry name" value="PROKAR_LIPOPROTEIN"/>
    <property type="match status" value="1"/>
</dbReference>
<dbReference type="InterPro" id="IPR046863">
    <property type="entry name" value="MbnP-like_dom"/>
</dbReference>
<proteinExistence type="predicted"/>
<evidence type="ECO:0000259" key="1">
    <source>
        <dbReference type="Pfam" id="PF20243"/>
    </source>
</evidence>
<gene>
    <name evidence="2" type="ORF">FHS57_005451</name>
</gene>
<feature type="domain" description="Copper-binding protein MbnP-like" evidence="1">
    <location>
        <begin position="34"/>
        <end position="244"/>
    </location>
</feature>
<organism evidence="2 3">
    <name type="scientific">Runella defluvii</name>
    <dbReference type="NCBI Taxonomy" id="370973"/>
    <lineage>
        <taxon>Bacteria</taxon>
        <taxon>Pseudomonadati</taxon>
        <taxon>Bacteroidota</taxon>
        <taxon>Cytophagia</taxon>
        <taxon>Cytophagales</taxon>
        <taxon>Spirosomataceae</taxon>
        <taxon>Runella</taxon>
    </lineage>
</organism>
<comment type="caution">
    <text evidence="2">The sequence shown here is derived from an EMBL/GenBank/DDBJ whole genome shotgun (WGS) entry which is preliminary data.</text>
</comment>
<accession>A0A7W6ET74</accession>
<protein>
    <recommendedName>
        <fullName evidence="1">Copper-binding protein MbnP-like domain-containing protein</fullName>
    </recommendedName>
</protein>
<name>A0A7W6ET74_9BACT</name>
<reference evidence="2 3" key="1">
    <citation type="submission" date="2020-08" db="EMBL/GenBank/DDBJ databases">
        <title>Genomic Encyclopedia of Type Strains, Phase IV (KMG-IV): sequencing the most valuable type-strain genomes for metagenomic binning, comparative biology and taxonomic classification.</title>
        <authorList>
            <person name="Goeker M."/>
        </authorList>
    </citation>
    <scope>NUCLEOTIDE SEQUENCE [LARGE SCALE GENOMIC DNA]</scope>
    <source>
        <strain evidence="2 3">DSM 17976</strain>
    </source>
</reference>
<keyword evidence="3" id="KW-1185">Reference proteome</keyword>
<dbReference type="EMBL" id="JACIBY010000017">
    <property type="protein sequence ID" value="MBB3841423.1"/>
    <property type="molecule type" value="Genomic_DNA"/>
</dbReference>
<dbReference type="Proteomes" id="UP000541352">
    <property type="component" value="Unassembled WGS sequence"/>
</dbReference>